<dbReference type="InterPro" id="IPR006467">
    <property type="entry name" value="MiaB-like_bact"/>
</dbReference>
<dbReference type="CDD" id="cd01335">
    <property type="entry name" value="Radical_SAM"/>
    <property type="match status" value="1"/>
</dbReference>
<dbReference type="InterPro" id="IPR058240">
    <property type="entry name" value="rSAM_sf"/>
</dbReference>
<comment type="cofactor">
    <cofactor evidence="1">
        <name>[4Fe-4S] cluster</name>
        <dbReference type="ChEBI" id="CHEBI:49883"/>
    </cofactor>
</comment>
<dbReference type="SFLD" id="SFLDG01082">
    <property type="entry name" value="B12-binding_domain_containing"/>
    <property type="match status" value="1"/>
</dbReference>
<keyword evidence="7" id="KW-0411">Iron-sulfur</keyword>
<keyword evidence="3 10" id="KW-0808">Transferase</keyword>
<evidence type="ECO:0000313" key="10">
    <source>
        <dbReference type="EMBL" id="HHQ16870.1"/>
    </source>
</evidence>
<dbReference type="Gene3D" id="3.80.30.20">
    <property type="entry name" value="tm_1862 like domain"/>
    <property type="match status" value="1"/>
</dbReference>
<gene>
    <name evidence="10" type="primary">mtaB</name>
    <name evidence="10" type="ORF">ENM15_08690</name>
</gene>
<feature type="domain" description="Radical SAM core" evidence="9">
    <location>
        <begin position="151"/>
        <end position="385"/>
    </location>
</feature>
<dbReference type="InterPro" id="IPR006638">
    <property type="entry name" value="Elp3/MiaA/NifB-like_rSAM"/>
</dbReference>
<proteinExistence type="predicted"/>
<dbReference type="PROSITE" id="PS01278">
    <property type="entry name" value="MTTASE_RADICAL"/>
    <property type="match status" value="1"/>
</dbReference>
<protein>
    <submittedName>
        <fullName evidence="10">tRNA (N(6)-L-threonylcarbamoyladenosine(37)-C(2))-methylthiotransferase MtaB</fullName>
    </submittedName>
</protein>
<keyword evidence="2" id="KW-0004">4Fe-4S</keyword>
<evidence type="ECO:0000256" key="3">
    <source>
        <dbReference type="ARBA" id="ARBA00022679"/>
    </source>
</evidence>
<dbReference type="Gene3D" id="3.40.50.12160">
    <property type="entry name" value="Methylthiotransferase, N-terminal domain"/>
    <property type="match status" value="1"/>
</dbReference>
<dbReference type="SUPFAM" id="SSF102114">
    <property type="entry name" value="Radical SAM enzymes"/>
    <property type="match status" value="1"/>
</dbReference>
<dbReference type="Pfam" id="PF04055">
    <property type="entry name" value="Radical_SAM"/>
    <property type="match status" value="1"/>
</dbReference>
<keyword evidence="5" id="KW-0479">Metal-binding</keyword>
<evidence type="ECO:0000259" key="8">
    <source>
        <dbReference type="PROSITE" id="PS51449"/>
    </source>
</evidence>
<dbReference type="InterPro" id="IPR007197">
    <property type="entry name" value="rSAM"/>
</dbReference>
<name>A0A7V5XI51_9BACT</name>
<dbReference type="InterPro" id="IPR005839">
    <property type="entry name" value="Methylthiotransferase"/>
</dbReference>
<dbReference type="PANTHER" id="PTHR11918:SF45">
    <property type="entry name" value="THREONYLCARBAMOYLADENOSINE TRNA METHYLTHIOTRANSFERASE"/>
    <property type="match status" value="1"/>
</dbReference>
<dbReference type="EMBL" id="DRWR01000140">
    <property type="protein sequence ID" value="HHQ16870.1"/>
    <property type="molecule type" value="Genomic_DNA"/>
</dbReference>
<evidence type="ECO:0000256" key="6">
    <source>
        <dbReference type="ARBA" id="ARBA00023004"/>
    </source>
</evidence>
<dbReference type="PANTHER" id="PTHR11918">
    <property type="entry name" value="RADICAL SAM PROTEINS"/>
    <property type="match status" value="1"/>
</dbReference>
<dbReference type="NCBIfam" id="TIGR01579">
    <property type="entry name" value="MiaB-like-C"/>
    <property type="match status" value="1"/>
</dbReference>
<dbReference type="InterPro" id="IPR013848">
    <property type="entry name" value="Methylthiotransferase_N"/>
</dbReference>
<dbReference type="AlphaFoldDB" id="A0A7V5XI51"/>
<dbReference type="GO" id="GO:0051539">
    <property type="term" value="F:4 iron, 4 sulfur cluster binding"/>
    <property type="evidence" value="ECO:0007669"/>
    <property type="project" value="UniProtKB-KW"/>
</dbReference>
<organism evidence="10">
    <name type="scientific">Thermodesulfobacterium geofontis</name>
    <dbReference type="NCBI Taxonomy" id="1295609"/>
    <lineage>
        <taxon>Bacteria</taxon>
        <taxon>Pseudomonadati</taxon>
        <taxon>Thermodesulfobacteriota</taxon>
        <taxon>Thermodesulfobacteria</taxon>
        <taxon>Thermodesulfobacteriales</taxon>
        <taxon>Thermodesulfobacteriaceae</taxon>
        <taxon>Thermodesulfobacterium</taxon>
    </lineage>
</organism>
<dbReference type="SFLD" id="SFLDG01061">
    <property type="entry name" value="methylthiotransferase"/>
    <property type="match status" value="1"/>
</dbReference>
<evidence type="ECO:0000256" key="7">
    <source>
        <dbReference type="ARBA" id="ARBA00023014"/>
    </source>
</evidence>
<keyword evidence="4" id="KW-0949">S-adenosyl-L-methionine</keyword>
<evidence type="ECO:0000256" key="1">
    <source>
        <dbReference type="ARBA" id="ARBA00001966"/>
    </source>
</evidence>
<dbReference type="GO" id="GO:0046872">
    <property type="term" value="F:metal ion binding"/>
    <property type="evidence" value="ECO:0007669"/>
    <property type="project" value="UniProtKB-KW"/>
</dbReference>
<evidence type="ECO:0000256" key="2">
    <source>
        <dbReference type="ARBA" id="ARBA00022485"/>
    </source>
</evidence>
<accession>A0A7V5XI51</accession>
<feature type="domain" description="MTTase N-terminal" evidence="8">
    <location>
        <begin position="2"/>
        <end position="121"/>
    </location>
</feature>
<evidence type="ECO:0000256" key="4">
    <source>
        <dbReference type="ARBA" id="ARBA00022691"/>
    </source>
</evidence>
<dbReference type="PROSITE" id="PS51449">
    <property type="entry name" value="MTTASE_N"/>
    <property type="match status" value="1"/>
</dbReference>
<dbReference type="InterPro" id="IPR020612">
    <property type="entry name" value="Methylthiotransferase_CS"/>
</dbReference>
<evidence type="ECO:0000256" key="5">
    <source>
        <dbReference type="ARBA" id="ARBA00022723"/>
    </source>
</evidence>
<sequence>MMKFHLKTLGCKVNQVESAYIIEKLTEEGFIFSSEEEAEILILNSCIVTSKAEAETRKIIKRWLKLNPQIIVLTGCYAQKFSDKIFNFFNDFFKNSINKKFLTLGQKEKFRIVEILRDSLNKESKEISSPLILVEDISQEKTCYPIIINKFFAHSRAFIKVQDGCDNFCSYCIVPYVRGQPRSVPLEYILKQIEIFVKNGYREIVLTGINLSKWGKDFNPPKKLTHLLTKIEEFLSSFNKEFILRLSSIEVNEIDEDFFDYVKNSKFIAPHFHFPLQSGSNKILKLMNRKYLREEYLEVLERLYKLFPHATFGADVIVGFPGEDEKDFRDTYELIEKSSLNWLHIFPFSLRPGTFVEKLNFKISKQEIENRKKMLKRLIEKKREKFLEKELGEERRAVIEYFDKNKNMWKALSENYITTYIDLNKINKENGNWQGKIIKIRFFKKEKNYLIGDFLKLL</sequence>
<dbReference type="NCBIfam" id="TIGR00089">
    <property type="entry name" value="MiaB/RimO family radical SAM methylthiotransferase"/>
    <property type="match status" value="1"/>
</dbReference>
<dbReference type="PROSITE" id="PS51918">
    <property type="entry name" value="RADICAL_SAM"/>
    <property type="match status" value="1"/>
</dbReference>
<evidence type="ECO:0000259" key="9">
    <source>
        <dbReference type="PROSITE" id="PS51918"/>
    </source>
</evidence>
<dbReference type="Pfam" id="PF00919">
    <property type="entry name" value="UPF0004"/>
    <property type="match status" value="1"/>
</dbReference>
<comment type="caution">
    <text evidence="10">The sequence shown here is derived from an EMBL/GenBank/DDBJ whole genome shotgun (WGS) entry which is preliminary data.</text>
</comment>
<keyword evidence="6" id="KW-0408">Iron</keyword>
<reference evidence="10" key="1">
    <citation type="journal article" date="2020" name="mSystems">
        <title>Genome- and Community-Level Interaction Insights into Carbon Utilization and Element Cycling Functions of Hydrothermarchaeota in Hydrothermal Sediment.</title>
        <authorList>
            <person name="Zhou Z."/>
            <person name="Liu Y."/>
            <person name="Xu W."/>
            <person name="Pan J."/>
            <person name="Luo Z.H."/>
            <person name="Li M."/>
        </authorList>
    </citation>
    <scope>NUCLEOTIDE SEQUENCE [LARGE SCALE GENOMIC DNA]</scope>
    <source>
        <strain evidence="10">SpSt-106</strain>
    </source>
</reference>
<dbReference type="InterPro" id="IPR038135">
    <property type="entry name" value="Methylthiotransferase_N_sf"/>
</dbReference>
<dbReference type="SFLD" id="SFLDS00029">
    <property type="entry name" value="Radical_SAM"/>
    <property type="match status" value="1"/>
</dbReference>
<dbReference type="SMART" id="SM00729">
    <property type="entry name" value="Elp3"/>
    <property type="match status" value="1"/>
</dbReference>
<dbReference type="InterPro" id="IPR023404">
    <property type="entry name" value="rSAM_horseshoe"/>
</dbReference>
<dbReference type="GO" id="GO:0035598">
    <property type="term" value="F:tRNA (N(6)-L-threonylcarbamoyladenosine(37)-C(2))-methylthiotransferase activity"/>
    <property type="evidence" value="ECO:0007669"/>
    <property type="project" value="TreeGrafter"/>
</dbReference>